<protein>
    <recommendedName>
        <fullName evidence="4">Integral membrane protein</fullName>
    </recommendedName>
</protein>
<name>A0ABS1K5B0_9MICC</name>
<feature type="transmembrane region" description="Helical" evidence="1">
    <location>
        <begin position="21"/>
        <end position="42"/>
    </location>
</feature>
<evidence type="ECO:0008006" key="4">
    <source>
        <dbReference type="Google" id="ProtNLM"/>
    </source>
</evidence>
<feature type="transmembrane region" description="Helical" evidence="1">
    <location>
        <begin position="54"/>
        <end position="73"/>
    </location>
</feature>
<keyword evidence="1" id="KW-0472">Membrane</keyword>
<evidence type="ECO:0000256" key="1">
    <source>
        <dbReference type="SAM" id="Phobius"/>
    </source>
</evidence>
<dbReference type="EMBL" id="JAERRC010000035">
    <property type="protein sequence ID" value="MBL0706705.1"/>
    <property type="molecule type" value="Genomic_DNA"/>
</dbReference>
<evidence type="ECO:0000313" key="3">
    <source>
        <dbReference type="Proteomes" id="UP000639051"/>
    </source>
</evidence>
<feature type="transmembrane region" description="Helical" evidence="1">
    <location>
        <begin position="120"/>
        <end position="138"/>
    </location>
</feature>
<keyword evidence="3" id="KW-1185">Reference proteome</keyword>
<evidence type="ECO:0000313" key="2">
    <source>
        <dbReference type="EMBL" id="MBL0706705.1"/>
    </source>
</evidence>
<gene>
    <name evidence="2" type="ORF">JJE72_14515</name>
</gene>
<keyword evidence="1" id="KW-0812">Transmembrane</keyword>
<dbReference type="Proteomes" id="UP000639051">
    <property type="component" value="Unassembled WGS sequence"/>
</dbReference>
<proteinExistence type="predicted"/>
<organism evidence="2 3">
    <name type="scientific">Sinomonas cellulolyticus</name>
    <dbReference type="NCBI Taxonomy" id="2801916"/>
    <lineage>
        <taxon>Bacteria</taxon>
        <taxon>Bacillati</taxon>
        <taxon>Actinomycetota</taxon>
        <taxon>Actinomycetes</taxon>
        <taxon>Micrococcales</taxon>
        <taxon>Micrococcaceae</taxon>
        <taxon>Sinomonas</taxon>
    </lineage>
</organism>
<comment type="caution">
    <text evidence="2">The sequence shown here is derived from an EMBL/GenBank/DDBJ whole genome shotgun (WGS) entry which is preliminary data.</text>
</comment>
<sequence>MSPDTHAPRAEHSPRTRSVGLGRILVAVYGVFALSATARAVYQIAAQFSQAPLAYILSAVAGVIYIVATLAMARRGVTSWYVTLAAVLLELVGVLAVGAVSVLDPAAFPHDTVWSGFGRGYGYVPLVLPFVGLAWLLYNRPRKAAAAPQQGA</sequence>
<keyword evidence="1" id="KW-1133">Transmembrane helix</keyword>
<dbReference type="RefSeq" id="WP_189694634.1">
    <property type="nucleotide sequence ID" value="NZ_BNCM01000012.1"/>
</dbReference>
<feature type="transmembrane region" description="Helical" evidence="1">
    <location>
        <begin position="80"/>
        <end position="100"/>
    </location>
</feature>
<reference evidence="2 3" key="1">
    <citation type="submission" date="2021-01" db="EMBL/GenBank/DDBJ databases">
        <title>Genome public.</title>
        <authorList>
            <person name="Liu C."/>
            <person name="Sun Q."/>
        </authorList>
    </citation>
    <scope>NUCLEOTIDE SEQUENCE [LARGE SCALE GENOMIC DNA]</scope>
    <source>
        <strain evidence="2 3">JC656</strain>
    </source>
</reference>
<accession>A0ABS1K5B0</accession>